<evidence type="ECO:0000259" key="13">
    <source>
        <dbReference type="PROSITE" id="PS51217"/>
    </source>
</evidence>
<accession>A0ABX1YVV5</accession>
<comment type="catalytic activity">
    <reaction evidence="8">
        <text>Couples ATP hydrolysis with the unwinding of duplex DNA by translocating in the 3'-5' direction.</text>
        <dbReference type="EC" id="5.6.2.4"/>
    </reaction>
</comment>
<gene>
    <name evidence="14" type="ORF">GC101_34170</name>
</gene>
<evidence type="ECO:0000256" key="10">
    <source>
        <dbReference type="ARBA" id="ARBA00048988"/>
    </source>
</evidence>
<dbReference type="InterPro" id="IPR013986">
    <property type="entry name" value="DExx_box_DNA_helicase_dom_sf"/>
</dbReference>
<keyword evidence="6" id="KW-0238">DNA-binding</keyword>
<dbReference type="PANTHER" id="PTHR11070:SF2">
    <property type="entry name" value="ATP-DEPENDENT DNA HELICASE SRS2"/>
    <property type="match status" value="1"/>
</dbReference>
<evidence type="ECO:0000256" key="1">
    <source>
        <dbReference type="ARBA" id="ARBA00009922"/>
    </source>
</evidence>
<evidence type="ECO:0000256" key="11">
    <source>
        <dbReference type="PROSITE-ProRule" id="PRU00560"/>
    </source>
</evidence>
<evidence type="ECO:0000256" key="3">
    <source>
        <dbReference type="ARBA" id="ARBA00022801"/>
    </source>
</evidence>
<evidence type="ECO:0000256" key="5">
    <source>
        <dbReference type="ARBA" id="ARBA00022840"/>
    </source>
</evidence>
<feature type="binding site" evidence="11">
    <location>
        <begin position="32"/>
        <end position="39"/>
    </location>
    <ligand>
        <name>ATP</name>
        <dbReference type="ChEBI" id="CHEBI:30616"/>
    </ligand>
</feature>
<comment type="caution">
    <text evidence="14">The sequence shown here is derived from an EMBL/GenBank/DDBJ whole genome shotgun (WGS) entry which is preliminary data.</text>
</comment>
<evidence type="ECO:0000313" key="15">
    <source>
        <dbReference type="Proteomes" id="UP000596857"/>
    </source>
</evidence>
<evidence type="ECO:0000256" key="7">
    <source>
        <dbReference type="ARBA" id="ARBA00023235"/>
    </source>
</evidence>
<comment type="catalytic activity">
    <reaction evidence="10">
        <text>ATP + H2O = ADP + phosphate + H(+)</text>
        <dbReference type="Rhea" id="RHEA:13065"/>
        <dbReference type="ChEBI" id="CHEBI:15377"/>
        <dbReference type="ChEBI" id="CHEBI:15378"/>
        <dbReference type="ChEBI" id="CHEBI:30616"/>
        <dbReference type="ChEBI" id="CHEBI:43474"/>
        <dbReference type="ChEBI" id="CHEBI:456216"/>
        <dbReference type="EC" id="5.6.2.4"/>
    </reaction>
</comment>
<evidence type="ECO:0000256" key="9">
    <source>
        <dbReference type="ARBA" id="ARBA00034808"/>
    </source>
</evidence>
<dbReference type="Pfam" id="PF00580">
    <property type="entry name" value="UvrD-helicase"/>
    <property type="match status" value="1"/>
</dbReference>
<keyword evidence="15" id="KW-1185">Reference proteome</keyword>
<dbReference type="PROSITE" id="PS51217">
    <property type="entry name" value="UVRD_HELICASE_CTER"/>
    <property type="match status" value="1"/>
</dbReference>
<organism evidence="14 15">
    <name type="scientific">Paenibacillus phytohabitans</name>
    <dbReference type="NCBI Taxonomy" id="2654978"/>
    <lineage>
        <taxon>Bacteria</taxon>
        <taxon>Bacillati</taxon>
        <taxon>Bacillota</taxon>
        <taxon>Bacilli</taxon>
        <taxon>Bacillales</taxon>
        <taxon>Paenibacillaceae</taxon>
        <taxon>Paenibacillus</taxon>
    </lineage>
</organism>
<keyword evidence="5 11" id="KW-0067">ATP-binding</keyword>
<dbReference type="InterPro" id="IPR014016">
    <property type="entry name" value="UvrD-like_ATP-bd"/>
</dbReference>
<dbReference type="Gene3D" id="1.10.486.10">
    <property type="entry name" value="PCRA, domain 4"/>
    <property type="match status" value="1"/>
</dbReference>
<dbReference type="PROSITE" id="PS51198">
    <property type="entry name" value="UVRD_HELICASE_ATP_BIND"/>
    <property type="match status" value="1"/>
</dbReference>
<feature type="domain" description="UvrD-like helicase C-terminal" evidence="13">
    <location>
        <begin position="288"/>
        <end position="519"/>
    </location>
</feature>
<evidence type="ECO:0000256" key="2">
    <source>
        <dbReference type="ARBA" id="ARBA00022741"/>
    </source>
</evidence>
<dbReference type="Pfam" id="PF13361">
    <property type="entry name" value="UvrD_C"/>
    <property type="match status" value="2"/>
</dbReference>
<keyword evidence="4 11" id="KW-0347">Helicase</keyword>
<reference evidence="14 15" key="1">
    <citation type="submission" date="2019-10" db="EMBL/GenBank/DDBJ databases">
        <title>Description of Paenibacillus terricola sp. nov.</title>
        <authorList>
            <person name="Carlier A."/>
            <person name="Qi S."/>
        </authorList>
    </citation>
    <scope>NUCLEOTIDE SEQUENCE [LARGE SCALE GENOMIC DNA]</scope>
    <source>
        <strain evidence="14 15">LMG 31459</strain>
    </source>
</reference>
<evidence type="ECO:0000259" key="12">
    <source>
        <dbReference type="PROSITE" id="PS51198"/>
    </source>
</evidence>
<evidence type="ECO:0000256" key="4">
    <source>
        <dbReference type="ARBA" id="ARBA00022806"/>
    </source>
</evidence>
<dbReference type="EC" id="5.6.2.4" evidence="9"/>
<keyword evidence="2 11" id="KW-0547">Nucleotide-binding</keyword>
<sequence length="603" mass="69796">MSTYYQRKLDELFSDDKQAEAYMSEKNTVVIAGPGSGKTTVLTLKIMKALQAISQPRGLACITYSRAAAAELKSRLKKLGCSQSRQNVFVGTVHSFCIAEIIKPFSHLYPTYEIPETLDIISEGEKKALFAKIKEELGYGNEYLTIEEMDKERSLNIEGLSEIHIETYELALNVAQHYERTIKEMGKIDFMDIVKFATLLIQKERYVRLCLEARFPWIFVDEYQDLGKPLHEMILSLFNRTSINFFVVGDPDQSIYGFNGAMPDYLKELGNKPEFSTIKLSSNYRSTQQIVDATELVLGNQEKREARAIIDKDTEFHFIQCESELLEQYEKVAHSIIPECVEHGIPYNDIAVLVANNTSAKELAEIFKNNDIPYYLNKLEYDRSEVVIWLEQCATWVLNHGSQSFSALFDFWLRLLKENEASLDSRSIALEKIKFMMILQDSIDYASKLSEWLKYVFSYLPLFELLENSRAHQNENENLEKILEIASSGNFENFDISRFAQLGKPDDQITISTRHSSKGLEFEVVILLGMEENNFPNYFSINDANKLREDYRLFFVCISRAKRVCYLLRSQRYTKKTKWGLRTFDHVPSRFWVLLHSVYGNKH</sequence>
<dbReference type="CDD" id="cd17932">
    <property type="entry name" value="DEXQc_UvrD"/>
    <property type="match status" value="1"/>
</dbReference>
<evidence type="ECO:0000256" key="6">
    <source>
        <dbReference type="ARBA" id="ARBA00023125"/>
    </source>
</evidence>
<dbReference type="Proteomes" id="UP000596857">
    <property type="component" value="Unassembled WGS sequence"/>
</dbReference>
<evidence type="ECO:0000313" key="14">
    <source>
        <dbReference type="EMBL" id="NOU83903.1"/>
    </source>
</evidence>
<evidence type="ECO:0000256" key="8">
    <source>
        <dbReference type="ARBA" id="ARBA00034617"/>
    </source>
</evidence>
<dbReference type="EMBL" id="WHOB01000097">
    <property type="protein sequence ID" value="NOU83903.1"/>
    <property type="molecule type" value="Genomic_DNA"/>
</dbReference>
<feature type="domain" description="UvrD-like helicase ATP-binding" evidence="12">
    <location>
        <begin position="11"/>
        <end position="287"/>
    </location>
</feature>
<name>A0ABX1YVV5_9BACL</name>
<dbReference type="Gene3D" id="3.40.50.300">
    <property type="entry name" value="P-loop containing nucleotide triphosphate hydrolases"/>
    <property type="match status" value="2"/>
</dbReference>
<comment type="similarity">
    <text evidence="1">Belongs to the helicase family. UvrD subfamily.</text>
</comment>
<dbReference type="SUPFAM" id="SSF52540">
    <property type="entry name" value="P-loop containing nucleoside triphosphate hydrolases"/>
    <property type="match status" value="1"/>
</dbReference>
<keyword evidence="3 11" id="KW-0378">Hydrolase</keyword>
<dbReference type="InterPro" id="IPR027417">
    <property type="entry name" value="P-loop_NTPase"/>
</dbReference>
<dbReference type="InterPro" id="IPR014017">
    <property type="entry name" value="DNA_helicase_UvrD-like_C"/>
</dbReference>
<dbReference type="PANTHER" id="PTHR11070">
    <property type="entry name" value="UVRD / RECB / PCRA DNA HELICASE FAMILY MEMBER"/>
    <property type="match status" value="1"/>
</dbReference>
<dbReference type="Gene3D" id="1.10.10.160">
    <property type="match status" value="1"/>
</dbReference>
<protein>
    <recommendedName>
        <fullName evidence="9">DNA 3'-5' helicase</fullName>
        <ecNumber evidence="9">5.6.2.4</ecNumber>
    </recommendedName>
</protein>
<keyword evidence="7" id="KW-0413">Isomerase</keyword>
<dbReference type="RefSeq" id="WP_171720942.1">
    <property type="nucleotide sequence ID" value="NZ_WHOB01000097.1"/>
</dbReference>
<proteinExistence type="inferred from homology"/>
<dbReference type="InterPro" id="IPR000212">
    <property type="entry name" value="DNA_helicase_UvrD/REP"/>
</dbReference>